<name>A0A419AAU2_9RHOB</name>
<evidence type="ECO:0000313" key="2">
    <source>
        <dbReference type="Proteomes" id="UP000283587"/>
    </source>
</evidence>
<dbReference type="AlphaFoldDB" id="A0A419AAU2"/>
<sequence length="123" mass="13579">MMADRQDETGWRFGPVSGPDMAEWCAFLRDDNAIHLRREAAEAAGFGPRRVNPGPANLAYVISAVMAAHPQAEFVEIAAFFAGNVFEDDRLAVALTPEPGATLHAEGRETPVLRVQFRFKEHE</sequence>
<dbReference type="EMBL" id="QZEW01000011">
    <property type="protein sequence ID" value="RJL20249.1"/>
    <property type="molecule type" value="Genomic_DNA"/>
</dbReference>
<dbReference type="Gene3D" id="3.10.129.10">
    <property type="entry name" value="Hotdog Thioesterase"/>
    <property type="match status" value="1"/>
</dbReference>
<dbReference type="Proteomes" id="UP000283587">
    <property type="component" value="Unassembled WGS sequence"/>
</dbReference>
<dbReference type="InterPro" id="IPR029069">
    <property type="entry name" value="HotDog_dom_sf"/>
</dbReference>
<organism evidence="1 2">
    <name type="scientific">Paracoccus siganidrum</name>
    <dbReference type="NCBI Taxonomy" id="1276757"/>
    <lineage>
        <taxon>Bacteria</taxon>
        <taxon>Pseudomonadati</taxon>
        <taxon>Pseudomonadota</taxon>
        <taxon>Alphaproteobacteria</taxon>
        <taxon>Rhodobacterales</taxon>
        <taxon>Paracoccaceae</taxon>
        <taxon>Paracoccus</taxon>
    </lineage>
</organism>
<protein>
    <submittedName>
        <fullName evidence="1">Uncharacterized protein</fullName>
    </submittedName>
</protein>
<dbReference type="OrthoDB" id="5147746at2"/>
<reference evidence="2" key="1">
    <citation type="submission" date="2018-09" db="EMBL/GenBank/DDBJ databases">
        <title>Paracoccus onubensis nov. sp. a moderate halophilic bacterium isolated from Gruta de las Maravillas (Aracena, Spain).</title>
        <authorList>
            <person name="Jurado V."/>
            <person name="Gutierrez-Patricio S."/>
            <person name="Gonzalez-Pimentel J.L."/>
            <person name="Miller A.Z."/>
            <person name="Laiz L."/>
            <person name="Saiz-Jimenez C."/>
        </authorList>
    </citation>
    <scope>NUCLEOTIDE SEQUENCE [LARGE SCALE GENOMIC DNA]</scope>
    <source>
        <strain evidence="2">DSM 26381</strain>
    </source>
</reference>
<proteinExistence type="predicted"/>
<accession>A0A419AAU2</accession>
<gene>
    <name evidence="1" type="ORF">D3P05_03615</name>
</gene>
<keyword evidence="2" id="KW-1185">Reference proteome</keyword>
<dbReference type="SUPFAM" id="SSF54637">
    <property type="entry name" value="Thioesterase/thiol ester dehydrase-isomerase"/>
    <property type="match status" value="1"/>
</dbReference>
<evidence type="ECO:0000313" key="1">
    <source>
        <dbReference type="EMBL" id="RJL20249.1"/>
    </source>
</evidence>
<comment type="caution">
    <text evidence="1">The sequence shown here is derived from an EMBL/GenBank/DDBJ whole genome shotgun (WGS) entry which is preliminary data.</text>
</comment>